<dbReference type="InterPro" id="IPR018214">
    <property type="entry name" value="GluRdtase_CS"/>
</dbReference>
<dbReference type="Pfam" id="PF01488">
    <property type="entry name" value="Shikimate_DH"/>
    <property type="match status" value="1"/>
</dbReference>
<dbReference type="InterPro" id="IPR015896">
    <property type="entry name" value="4pyrrol_synth_GluRdtase_dimer"/>
</dbReference>
<feature type="binding site" evidence="9 11">
    <location>
        <begin position="49"/>
        <end position="52"/>
    </location>
    <ligand>
        <name>substrate</name>
    </ligand>
</feature>
<dbReference type="FunFam" id="3.30.460.30:FF:000001">
    <property type="entry name" value="Glutamyl-tRNA reductase"/>
    <property type="match status" value="1"/>
</dbReference>
<dbReference type="SUPFAM" id="SSF69742">
    <property type="entry name" value="Glutamyl tRNA-reductase catalytic, N-terminal domain"/>
    <property type="match status" value="1"/>
</dbReference>
<comment type="pathway">
    <text evidence="1 9 14">Porphyrin-containing compound metabolism; protoporphyrin-IX biosynthesis; 5-aminolevulinate from L-glutamyl-tRNA(Glu): step 1/2.</text>
</comment>
<evidence type="ECO:0000256" key="4">
    <source>
        <dbReference type="ARBA" id="ARBA00022857"/>
    </source>
</evidence>
<keyword evidence="4 9" id="KW-0521">NADP</keyword>
<dbReference type="InterPro" id="IPR015895">
    <property type="entry name" value="4pyrrol_synth_GluRdtase_N"/>
</dbReference>
<dbReference type="Pfam" id="PF05201">
    <property type="entry name" value="GlutR_N"/>
    <property type="match status" value="1"/>
</dbReference>
<evidence type="ECO:0000256" key="7">
    <source>
        <dbReference type="ARBA" id="ARBA00047464"/>
    </source>
</evidence>
<evidence type="ECO:0000259" key="17">
    <source>
        <dbReference type="Pfam" id="PF05201"/>
    </source>
</evidence>
<dbReference type="OrthoDB" id="110209at2"/>
<dbReference type="Proteomes" id="UP000237082">
    <property type="component" value="Unassembled WGS sequence"/>
</dbReference>
<dbReference type="EMBL" id="PQWB01000017">
    <property type="protein sequence ID" value="POZ63082.1"/>
    <property type="molecule type" value="Genomic_DNA"/>
</dbReference>
<gene>
    <name evidence="9" type="primary">hemA</name>
    <name evidence="18" type="ORF">C2I19_04550</name>
</gene>
<dbReference type="GO" id="GO:0050661">
    <property type="term" value="F:NADP binding"/>
    <property type="evidence" value="ECO:0007669"/>
    <property type="project" value="InterPro"/>
</dbReference>
<feature type="site" description="Important for activity" evidence="9 13">
    <location>
        <position position="95"/>
    </location>
</feature>
<dbReference type="AlphaFoldDB" id="A0A2S5DJB4"/>
<evidence type="ECO:0000256" key="13">
    <source>
        <dbReference type="PIRSR" id="PIRSR000445-4"/>
    </source>
</evidence>
<comment type="caution">
    <text evidence="18">The sequence shown here is derived from an EMBL/GenBank/DDBJ whole genome shotgun (WGS) entry which is preliminary data.</text>
</comment>
<feature type="binding site" evidence="9 12">
    <location>
        <begin position="185"/>
        <end position="190"/>
    </location>
    <ligand>
        <name>NADP(+)</name>
        <dbReference type="ChEBI" id="CHEBI:58349"/>
    </ligand>
</feature>
<evidence type="ECO:0000259" key="15">
    <source>
        <dbReference type="Pfam" id="PF00745"/>
    </source>
</evidence>
<dbReference type="InterPro" id="IPR000343">
    <property type="entry name" value="4pyrrol_synth_GluRdtase"/>
</dbReference>
<dbReference type="InterPro" id="IPR036343">
    <property type="entry name" value="GluRdtase_N_sf"/>
</dbReference>
<keyword evidence="5 9" id="KW-0560">Oxidoreductase</keyword>
<dbReference type="Gene3D" id="3.40.50.720">
    <property type="entry name" value="NAD(P)-binding Rossmann-like Domain"/>
    <property type="match status" value="1"/>
</dbReference>
<feature type="binding site" evidence="9 11">
    <location>
        <position position="116"/>
    </location>
    <ligand>
        <name>substrate</name>
    </ligand>
</feature>
<comment type="catalytic activity">
    <reaction evidence="7 9 14">
        <text>(S)-4-amino-5-oxopentanoate + tRNA(Glu) + NADP(+) = L-glutamyl-tRNA(Glu) + NADPH + H(+)</text>
        <dbReference type="Rhea" id="RHEA:12344"/>
        <dbReference type="Rhea" id="RHEA-COMP:9663"/>
        <dbReference type="Rhea" id="RHEA-COMP:9680"/>
        <dbReference type="ChEBI" id="CHEBI:15378"/>
        <dbReference type="ChEBI" id="CHEBI:57501"/>
        <dbReference type="ChEBI" id="CHEBI:57783"/>
        <dbReference type="ChEBI" id="CHEBI:58349"/>
        <dbReference type="ChEBI" id="CHEBI:78442"/>
        <dbReference type="ChEBI" id="CHEBI:78520"/>
        <dbReference type="EC" id="1.2.1.70"/>
    </reaction>
</comment>
<keyword evidence="6 9" id="KW-0627">Porphyrin biosynthesis</keyword>
<reference evidence="19" key="1">
    <citation type="submission" date="2018-02" db="EMBL/GenBank/DDBJ databases">
        <authorList>
            <person name="O'Hara-Hanley K."/>
            <person name="Soby S."/>
        </authorList>
    </citation>
    <scope>NUCLEOTIDE SEQUENCE [LARGE SCALE GENOMIC DNA]</scope>
    <source>
        <strain evidence="19">MWU14-2602</strain>
    </source>
</reference>
<organism evidence="18 19">
    <name type="scientific">Chromobacterium alticapitis</name>
    <dbReference type="NCBI Taxonomy" id="2073169"/>
    <lineage>
        <taxon>Bacteria</taxon>
        <taxon>Pseudomonadati</taxon>
        <taxon>Pseudomonadota</taxon>
        <taxon>Betaproteobacteria</taxon>
        <taxon>Neisseriales</taxon>
        <taxon>Chromobacteriaceae</taxon>
        <taxon>Chromobacterium</taxon>
    </lineage>
</organism>
<evidence type="ECO:0000256" key="1">
    <source>
        <dbReference type="ARBA" id="ARBA00005059"/>
    </source>
</evidence>
<dbReference type="InterPro" id="IPR036291">
    <property type="entry name" value="NAD(P)-bd_dom_sf"/>
</dbReference>
<evidence type="ECO:0000259" key="16">
    <source>
        <dbReference type="Pfam" id="PF01488"/>
    </source>
</evidence>
<evidence type="ECO:0000256" key="10">
    <source>
        <dbReference type="PIRSR" id="PIRSR000445-1"/>
    </source>
</evidence>
<dbReference type="NCBIfam" id="TIGR01035">
    <property type="entry name" value="hemA"/>
    <property type="match status" value="1"/>
</dbReference>
<dbReference type="Gene3D" id="3.30.460.30">
    <property type="entry name" value="Glutamyl-tRNA reductase, N-terminal domain"/>
    <property type="match status" value="1"/>
</dbReference>
<comment type="similarity">
    <text evidence="2 9 14">Belongs to the glutamyl-tRNA reductase family.</text>
</comment>
<comment type="domain">
    <text evidence="9">Possesses an unusual extended V-shaped dimeric structure with each monomer consisting of three distinct domains arranged along a curved 'spinal' alpha-helix. The N-terminal catalytic domain specifically recognizes the glutamate moiety of the substrate. The second domain is the NADPH-binding domain, and the third C-terminal domain is responsible for dimerization.</text>
</comment>
<dbReference type="PANTHER" id="PTHR43013:SF1">
    <property type="entry name" value="GLUTAMYL-TRNA REDUCTASE"/>
    <property type="match status" value="1"/>
</dbReference>
<evidence type="ECO:0000256" key="8">
    <source>
        <dbReference type="ARBA" id="ARBA00068659"/>
    </source>
</evidence>
<feature type="domain" description="Quinate/shikimate 5-dehydrogenase/glutamyl-tRNA reductase" evidence="16">
    <location>
        <begin position="167"/>
        <end position="301"/>
    </location>
</feature>
<feature type="binding site" evidence="9 11">
    <location>
        <begin position="110"/>
        <end position="112"/>
    </location>
    <ligand>
        <name>substrate</name>
    </ligand>
</feature>
<dbReference type="EC" id="1.2.1.70" evidence="3 9"/>
<dbReference type="GO" id="GO:0019353">
    <property type="term" value="P:protoporphyrinogen IX biosynthetic process from glutamate"/>
    <property type="evidence" value="ECO:0007669"/>
    <property type="project" value="TreeGrafter"/>
</dbReference>
<dbReference type="SUPFAM" id="SSF69075">
    <property type="entry name" value="Glutamyl tRNA-reductase dimerization domain"/>
    <property type="match status" value="1"/>
</dbReference>
<feature type="domain" description="Tetrapyrrole biosynthesis glutamyl-tRNA reductase dimerisation" evidence="15">
    <location>
        <begin position="316"/>
        <end position="413"/>
    </location>
</feature>
<dbReference type="RefSeq" id="WP_103901526.1">
    <property type="nucleotide sequence ID" value="NZ_PQWB01000017.1"/>
</dbReference>
<evidence type="ECO:0000256" key="6">
    <source>
        <dbReference type="ARBA" id="ARBA00023244"/>
    </source>
</evidence>
<evidence type="ECO:0000313" key="18">
    <source>
        <dbReference type="EMBL" id="POZ63082.1"/>
    </source>
</evidence>
<dbReference type="InterPro" id="IPR006151">
    <property type="entry name" value="Shikm_DH/Glu-tRNA_Rdtase"/>
</dbReference>
<accession>A0A2S5DJB4</accession>
<dbReference type="InterPro" id="IPR036453">
    <property type="entry name" value="GluRdtase_dimer_dom_sf"/>
</dbReference>
<evidence type="ECO:0000256" key="2">
    <source>
        <dbReference type="ARBA" id="ARBA00005916"/>
    </source>
</evidence>
<dbReference type="GO" id="GO:0008883">
    <property type="term" value="F:glutamyl-tRNA reductase activity"/>
    <property type="evidence" value="ECO:0007669"/>
    <property type="project" value="UniProtKB-UniRule"/>
</dbReference>
<evidence type="ECO:0000256" key="9">
    <source>
        <dbReference type="HAMAP-Rule" id="MF_00087"/>
    </source>
</evidence>
<dbReference type="Pfam" id="PF00745">
    <property type="entry name" value="GlutR_dimer"/>
    <property type="match status" value="1"/>
</dbReference>
<dbReference type="SUPFAM" id="SSF51735">
    <property type="entry name" value="NAD(P)-binding Rossmann-fold domains"/>
    <property type="match status" value="1"/>
</dbReference>
<dbReference type="PIRSF" id="PIRSF000445">
    <property type="entry name" value="4pyrrol_synth_GluRdtase"/>
    <property type="match status" value="1"/>
</dbReference>
<feature type="active site" description="Nucleophile" evidence="9 10">
    <location>
        <position position="50"/>
    </location>
</feature>
<keyword evidence="19" id="KW-1185">Reference proteome</keyword>
<evidence type="ECO:0000256" key="11">
    <source>
        <dbReference type="PIRSR" id="PIRSR000445-2"/>
    </source>
</evidence>
<evidence type="ECO:0000256" key="12">
    <source>
        <dbReference type="PIRSR" id="PIRSR000445-3"/>
    </source>
</evidence>
<comment type="miscellaneous">
    <text evidence="9">During catalysis, the active site Cys acts as a nucleophile attacking the alpha-carbonyl group of tRNA-bound glutamate with the formation of a thioester intermediate between enzyme and glutamate, and the concomitant release of tRNA(Glu). The thioester intermediate is finally reduced by direct hydride transfer from NADPH, to form the product GSA.</text>
</comment>
<protein>
    <recommendedName>
        <fullName evidence="8 9">Glutamyl-tRNA reductase</fullName>
        <shortName evidence="9">GluTR</shortName>
        <ecNumber evidence="3 9">1.2.1.70</ecNumber>
    </recommendedName>
</protein>
<dbReference type="HAMAP" id="MF_00087">
    <property type="entry name" value="Glu_tRNA_reductase"/>
    <property type="match status" value="1"/>
</dbReference>
<evidence type="ECO:0000256" key="5">
    <source>
        <dbReference type="ARBA" id="ARBA00023002"/>
    </source>
</evidence>
<comment type="function">
    <text evidence="9">Catalyzes the NADPH-dependent reduction of glutamyl-tRNA(Glu) to glutamate 1-semialdehyde (GSA).</text>
</comment>
<dbReference type="PROSITE" id="PS00747">
    <property type="entry name" value="GLUTR"/>
    <property type="match status" value="1"/>
</dbReference>
<dbReference type="FunFam" id="3.40.50.720:FF:000031">
    <property type="entry name" value="Glutamyl-tRNA reductase"/>
    <property type="match status" value="1"/>
</dbReference>
<evidence type="ECO:0000256" key="14">
    <source>
        <dbReference type="RuleBase" id="RU000584"/>
    </source>
</evidence>
<proteinExistence type="inferred from homology"/>
<dbReference type="PANTHER" id="PTHR43013">
    <property type="entry name" value="GLUTAMYL-TRNA REDUCTASE"/>
    <property type="match status" value="1"/>
</dbReference>
<feature type="binding site" evidence="9 11">
    <location>
        <position position="105"/>
    </location>
    <ligand>
        <name>substrate</name>
    </ligand>
</feature>
<dbReference type="UniPathway" id="UPA00251">
    <property type="reaction ID" value="UER00316"/>
</dbReference>
<feature type="domain" description="Glutamyl-tRNA reductase N-terminal" evidence="17">
    <location>
        <begin position="6"/>
        <end position="152"/>
    </location>
</feature>
<comment type="subunit">
    <text evidence="9">Homodimer.</text>
</comment>
<evidence type="ECO:0000256" key="3">
    <source>
        <dbReference type="ARBA" id="ARBA00012970"/>
    </source>
</evidence>
<name>A0A2S5DJB4_9NEIS</name>
<dbReference type="CDD" id="cd05213">
    <property type="entry name" value="NAD_bind_Glutamyl_tRNA_reduct"/>
    <property type="match status" value="1"/>
</dbReference>
<sequence length="417" mass="45347">MHLLALGLNHHTAPLSIREKLAFPADALPRALDSLVASQAAREAAIVSTCNRTEIYCLSPDPHAALDWLCEFHGMNRAELEPYLYQLEASQAARHAFRVASGLDSMVLGETQILGQLKDAVRSAENAGTLGTLLNGLFQRTFAVAKEVRSNTAVGASSVSMSAAAVKLAEQIFPSIAELNVLFVGAGEMIELVATHFAARNPSCLTVANRTLERGQRLAEQFGGNAITLAELSESLSRYDVVVTSTASQLPIIGKGMVERAIKARRHRPMFMLDLAVPRDIELEVDKLDDVFLFSVDDIAGIVEVGKEARQQAAAEAESIIQSRVAEFNDWLKKRETVPLIRALRDEADRARRHALEGALKQLARGDAPEKVLEALSVQLTNKLMHPPTQALSSGSGAEHDAQVQTIARLYRLHPES</sequence>
<evidence type="ECO:0000313" key="19">
    <source>
        <dbReference type="Proteomes" id="UP000237082"/>
    </source>
</evidence>